<proteinExistence type="predicted"/>
<dbReference type="Gene3D" id="1.20.1070.10">
    <property type="entry name" value="Rhodopsin 7-helix transmembrane proteins"/>
    <property type="match status" value="1"/>
</dbReference>
<reference evidence="4" key="1">
    <citation type="submission" date="2017-02" db="UniProtKB">
        <authorList>
            <consortium name="WormBaseParasite"/>
        </authorList>
    </citation>
    <scope>IDENTIFICATION</scope>
</reference>
<dbReference type="WBParaSite" id="PTRK_0000016400.1">
    <property type="protein sequence ID" value="PTRK_0000016400.1"/>
    <property type="gene ID" value="PTRK_0000016400"/>
</dbReference>
<feature type="transmembrane region" description="Helical" evidence="1">
    <location>
        <begin position="198"/>
        <end position="217"/>
    </location>
</feature>
<dbReference type="Proteomes" id="UP000038045">
    <property type="component" value="Unplaced"/>
</dbReference>
<feature type="transmembrane region" description="Helical" evidence="1">
    <location>
        <begin position="143"/>
        <end position="164"/>
    </location>
</feature>
<dbReference type="Pfam" id="PF10328">
    <property type="entry name" value="7TM_GPCR_Srx"/>
    <property type="match status" value="1"/>
</dbReference>
<dbReference type="InterPro" id="IPR019425">
    <property type="entry name" value="7TM_GPCR_serpentine_rcpt_Srt"/>
</dbReference>
<feature type="transmembrane region" description="Helical" evidence="1">
    <location>
        <begin position="26"/>
        <end position="50"/>
    </location>
</feature>
<keyword evidence="1" id="KW-0812">Transmembrane</keyword>
<dbReference type="AlphaFoldDB" id="A0A0N4Z0D1"/>
<feature type="domain" description="7TM GPCR serpentine receptor class x (Srx)" evidence="2">
    <location>
        <begin position="47"/>
        <end position="249"/>
    </location>
</feature>
<name>A0A0N4Z0D1_PARTI</name>
<feature type="transmembrane region" description="Helical" evidence="1">
    <location>
        <begin position="97"/>
        <end position="122"/>
    </location>
</feature>
<dbReference type="PANTHER" id="PTHR23021">
    <property type="entry name" value="SERPENTINE RECEPTOR, CLASS T"/>
    <property type="match status" value="1"/>
</dbReference>
<evidence type="ECO:0000313" key="3">
    <source>
        <dbReference type="Proteomes" id="UP000038045"/>
    </source>
</evidence>
<dbReference type="InterPro" id="IPR019430">
    <property type="entry name" value="7TM_GPCR_serpentine_rcpt_Srx"/>
</dbReference>
<dbReference type="SUPFAM" id="SSF81321">
    <property type="entry name" value="Family A G protein-coupled receptor-like"/>
    <property type="match status" value="1"/>
</dbReference>
<accession>A0A0N4Z0D1</accession>
<feature type="transmembrane region" description="Helical" evidence="1">
    <location>
        <begin position="238"/>
        <end position="264"/>
    </location>
</feature>
<sequence length="341" mass="40022">MDEYYDDDENYDYEDSNGSKKGYAHFHIYIGIIYMAYCFTLMLLQTLIFLTFYKNRKTFQKNMPFKIIFNLGIYSFLQQLSHFISGIFLILNLSPQLWYGYMLSSLLQSSYITSIAFVLLLTINRFDVFFNIRLFKPTCRLKFFNTSIISCHILFGLLYIFYLLPSFRIYFSSEAFCWQFEGEGIEVSIAFEVQNRTVISLLTISVLFYIITFIKIIHMRYVSSKNGKANIKFSDFKILLQALFNFISIVLLELCWDLFASVIFVLNNGYSISDLIYVLISGNNTILTFVMSSDIRIKAFRLLCKKKDNYNNKININHVPVRMRFKSIQVGDLSKSKKFPA</sequence>
<feature type="transmembrane region" description="Helical" evidence="1">
    <location>
        <begin position="276"/>
        <end position="297"/>
    </location>
</feature>
<feature type="transmembrane region" description="Helical" evidence="1">
    <location>
        <begin position="71"/>
        <end position="91"/>
    </location>
</feature>
<keyword evidence="3" id="KW-1185">Reference proteome</keyword>
<protein>
    <submittedName>
        <fullName evidence="4">7TM_GPCR_Srx domain-containing protein</fullName>
    </submittedName>
</protein>
<organism evidence="3 4">
    <name type="scientific">Parastrongyloides trichosuri</name>
    <name type="common">Possum-specific nematode worm</name>
    <dbReference type="NCBI Taxonomy" id="131310"/>
    <lineage>
        <taxon>Eukaryota</taxon>
        <taxon>Metazoa</taxon>
        <taxon>Ecdysozoa</taxon>
        <taxon>Nematoda</taxon>
        <taxon>Chromadorea</taxon>
        <taxon>Rhabditida</taxon>
        <taxon>Tylenchina</taxon>
        <taxon>Panagrolaimomorpha</taxon>
        <taxon>Strongyloidoidea</taxon>
        <taxon>Strongyloididae</taxon>
        <taxon>Parastrongyloides</taxon>
    </lineage>
</organism>
<evidence type="ECO:0000313" key="4">
    <source>
        <dbReference type="WBParaSite" id="PTRK_0000016400.1"/>
    </source>
</evidence>
<keyword evidence="1" id="KW-1133">Transmembrane helix</keyword>
<keyword evidence="1" id="KW-0472">Membrane</keyword>
<evidence type="ECO:0000259" key="2">
    <source>
        <dbReference type="Pfam" id="PF10328"/>
    </source>
</evidence>
<evidence type="ECO:0000256" key="1">
    <source>
        <dbReference type="SAM" id="Phobius"/>
    </source>
</evidence>